<proteinExistence type="predicted"/>
<reference evidence="1" key="1">
    <citation type="submission" date="2018-02" db="EMBL/GenBank/DDBJ databases">
        <title>Rhizophora mucronata_Transcriptome.</title>
        <authorList>
            <person name="Meera S.P."/>
            <person name="Sreeshan A."/>
            <person name="Augustine A."/>
        </authorList>
    </citation>
    <scope>NUCLEOTIDE SEQUENCE</scope>
    <source>
        <tissue evidence="1">Leaf</tissue>
    </source>
</reference>
<name>A0A2P2N774_RHIMU</name>
<dbReference type="EMBL" id="GGEC01057865">
    <property type="protein sequence ID" value="MBX38349.1"/>
    <property type="molecule type" value="Transcribed_RNA"/>
</dbReference>
<organism evidence="1">
    <name type="scientific">Rhizophora mucronata</name>
    <name type="common">Asiatic mangrove</name>
    <dbReference type="NCBI Taxonomy" id="61149"/>
    <lineage>
        <taxon>Eukaryota</taxon>
        <taxon>Viridiplantae</taxon>
        <taxon>Streptophyta</taxon>
        <taxon>Embryophyta</taxon>
        <taxon>Tracheophyta</taxon>
        <taxon>Spermatophyta</taxon>
        <taxon>Magnoliopsida</taxon>
        <taxon>eudicotyledons</taxon>
        <taxon>Gunneridae</taxon>
        <taxon>Pentapetalae</taxon>
        <taxon>rosids</taxon>
        <taxon>fabids</taxon>
        <taxon>Malpighiales</taxon>
        <taxon>Rhizophoraceae</taxon>
        <taxon>Rhizophora</taxon>
    </lineage>
</organism>
<protein>
    <submittedName>
        <fullName evidence="1">Uncharacterized protein</fullName>
    </submittedName>
</protein>
<dbReference type="AlphaFoldDB" id="A0A2P2N774"/>
<accession>A0A2P2N774</accession>
<sequence length="56" mass="6820">MQPLTTFLSSRSIWSDGFFLYLWELAFCPFHLLKPYSCISYAFWLWFSLFPQIEMI</sequence>
<evidence type="ECO:0000313" key="1">
    <source>
        <dbReference type="EMBL" id="MBX38349.1"/>
    </source>
</evidence>